<name>A0ABR3UGH0_9PLEO</name>
<reference evidence="2 3" key="1">
    <citation type="submission" date="2024-09" db="EMBL/GenBank/DDBJ databases">
        <title>T2T genomes of carrot and Alternaria dauci and their utility for understanding host-pathogen interaction during carrot leaf blight disease.</title>
        <authorList>
            <person name="Liu W."/>
            <person name="Xu S."/>
            <person name="Ou C."/>
            <person name="Liu X."/>
            <person name="Zhuang F."/>
            <person name="Deng X.W."/>
        </authorList>
    </citation>
    <scope>NUCLEOTIDE SEQUENCE [LARGE SCALE GENOMIC DNA]</scope>
    <source>
        <strain evidence="2 3">A2016</strain>
    </source>
</reference>
<dbReference type="Proteomes" id="UP001578633">
    <property type="component" value="Chromosome 6"/>
</dbReference>
<keyword evidence="3" id="KW-1185">Reference proteome</keyword>
<feature type="signal peptide" evidence="1">
    <location>
        <begin position="1"/>
        <end position="24"/>
    </location>
</feature>
<proteinExistence type="predicted"/>
<gene>
    <name evidence="2" type="ORF">ACET3X_006904</name>
</gene>
<evidence type="ECO:0000256" key="1">
    <source>
        <dbReference type="SAM" id="SignalP"/>
    </source>
</evidence>
<sequence>MKFITNTLTAALCATFTFAGHAAGSDVFRDSEQNVYDNEHQIWGDPYHRSWAMVSRDKSQPISPALEILGKCIEYCYETARYTVRREGTWAGEKCPVACRESPKYQERSTETWRTLFAQEAQDCENAASKFVASHPRGTVALPGHLKDLGCA</sequence>
<evidence type="ECO:0000313" key="3">
    <source>
        <dbReference type="Proteomes" id="UP001578633"/>
    </source>
</evidence>
<keyword evidence="1" id="KW-0732">Signal</keyword>
<dbReference type="EMBL" id="JBHGVX010000006">
    <property type="protein sequence ID" value="KAL1795088.1"/>
    <property type="molecule type" value="Genomic_DNA"/>
</dbReference>
<protein>
    <submittedName>
        <fullName evidence="2">Uncharacterized protein</fullName>
    </submittedName>
</protein>
<evidence type="ECO:0000313" key="2">
    <source>
        <dbReference type="EMBL" id="KAL1795088.1"/>
    </source>
</evidence>
<comment type="caution">
    <text evidence="2">The sequence shown here is derived from an EMBL/GenBank/DDBJ whole genome shotgun (WGS) entry which is preliminary data.</text>
</comment>
<accession>A0ABR3UGH0</accession>
<feature type="chain" id="PRO_5045280710" evidence="1">
    <location>
        <begin position="25"/>
        <end position="152"/>
    </location>
</feature>
<dbReference type="RefSeq" id="XP_069305672.1">
    <property type="nucleotide sequence ID" value="XM_069453085.1"/>
</dbReference>
<organism evidence="2 3">
    <name type="scientific">Alternaria dauci</name>
    <dbReference type="NCBI Taxonomy" id="48095"/>
    <lineage>
        <taxon>Eukaryota</taxon>
        <taxon>Fungi</taxon>
        <taxon>Dikarya</taxon>
        <taxon>Ascomycota</taxon>
        <taxon>Pezizomycotina</taxon>
        <taxon>Dothideomycetes</taxon>
        <taxon>Pleosporomycetidae</taxon>
        <taxon>Pleosporales</taxon>
        <taxon>Pleosporineae</taxon>
        <taxon>Pleosporaceae</taxon>
        <taxon>Alternaria</taxon>
        <taxon>Alternaria sect. Porri</taxon>
    </lineage>
</organism>
<dbReference type="GeneID" id="96087226"/>